<comment type="caution">
    <text evidence="7">The sequence shown here is derived from an EMBL/GenBank/DDBJ whole genome shotgun (WGS) entry which is preliminary data.</text>
</comment>
<dbReference type="GO" id="GO:0006004">
    <property type="term" value="P:fucose metabolic process"/>
    <property type="evidence" value="ECO:0007669"/>
    <property type="project" value="TreeGrafter"/>
</dbReference>
<dbReference type="SUPFAM" id="SSF51445">
    <property type="entry name" value="(Trans)glycosidases"/>
    <property type="match status" value="1"/>
</dbReference>
<evidence type="ECO:0000256" key="4">
    <source>
        <dbReference type="ARBA" id="ARBA00022801"/>
    </source>
</evidence>
<dbReference type="PANTHER" id="PTHR10030:SF37">
    <property type="entry name" value="ALPHA-L-FUCOSIDASE-RELATED"/>
    <property type="match status" value="1"/>
</dbReference>
<organism evidence="7 8">
    <name type="scientific">Sunxiuqinia elliptica</name>
    <dbReference type="NCBI Taxonomy" id="655355"/>
    <lineage>
        <taxon>Bacteria</taxon>
        <taxon>Pseudomonadati</taxon>
        <taxon>Bacteroidota</taxon>
        <taxon>Bacteroidia</taxon>
        <taxon>Marinilabiliales</taxon>
        <taxon>Prolixibacteraceae</taxon>
        <taxon>Sunxiuqinia</taxon>
    </lineage>
</organism>
<keyword evidence="4" id="KW-0378">Hydrolase</keyword>
<gene>
    <name evidence="7" type="ORF">DET52_113133</name>
</gene>
<evidence type="ECO:0000256" key="1">
    <source>
        <dbReference type="ARBA" id="ARBA00007951"/>
    </source>
</evidence>
<proteinExistence type="inferred from homology"/>
<name>A0A4R6GL83_9BACT</name>
<evidence type="ECO:0000313" key="8">
    <source>
        <dbReference type="Proteomes" id="UP000294848"/>
    </source>
</evidence>
<comment type="similarity">
    <text evidence="1">Belongs to the glycosyl hydrolase 29 family.</text>
</comment>
<feature type="domain" description="Glycoside hydrolase family 29 N-terminal" evidence="6">
    <location>
        <begin position="377"/>
        <end position="687"/>
    </location>
</feature>
<evidence type="ECO:0000256" key="2">
    <source>
        <dbReference type="ARBA" id="ARBA00012662"/>
    </source>
</evidence>
<dbReference type="Pfam" id="PF01120">
    <property type="entry name" value="Alpha_L_fucos"/>
    <property type="match status" value="1"/>
</dbReference>
<dbReference type="GO" id="GO:0005764">
    <property type="term" value="C:lysosome"/>
    <property type="evidence" value="ECO:0007669"/>
    <property type="project" value="TreeGrafter"/>
</dbReference>
<keyword evidence="5" id="KW-0326">Glycosidase</keyword>
<dbReference type="InterPro" id="IPR017853">
    <property type="entry name" value="GH"/>
</dbReference>
<evidence type="ECO:0000313" key="7">
    <source>
        <dbReference type="EMBL" id="TDN95909.1"/>
    </source>
</evidence>
<dbReference type="InterPro" id="IPR000933">
    <property type="entry name" value="Glyco_hydro_29"/>
</dbReference>
<dbReference type="Proteomes" id="UP000294848">
    <property type="component" value="Unassembled WGS sequence"/>
</dbReference>
<dbReference type="EC" id="3.2.1.51" evidence="2"/>
<dbReference type="SMART" id="SM00812">
    <property type="entry name" value="Alpha_L_fucos"/>
    <property type="match status" value="1"/>
</dbReference>
<dbReference type="AlphaFoldDB" id="A0A4R6GL83"/>
<dbReference type="InterPro" id="IPR057739">
    <property type="entry name" value="Glyco_hydro_29_N"/>
</dbReference>
<dbReference type="GO" id="GO:0004560">
    <property type="term" value="F:alpha-L-fucosidase activity"/>
    <property type="evidence" value="ECO:0007669"/>
    <property type="project" value="InterPro"/>
</dbReference>
<dbReference type="RefSeq" id="WP_208111845.1">
    <property type="nucleotide sequence ID" value="NZ_SNWI01000013.1"/>
</dbReference>
<keyword evidence="3" id="KW-0732">Signal</keyword>
<sequence>MKKINLLLIGLVLVVAGFAQSHPDKLFFKDRLEKLSEENLFKTEGYYNWCSSIIKGEDGKYHLFYSRWPKKYTFLSWLTHSEVAHAVADSPTGPWKYKETVLQSRGKGHWDAITVHNPKIKKFDGKYYLYYVATNMGDKDYTEEELIETARVGYSHPNWKKYLRPNQRTGVAVANSINGPWKRMDQPLIEPSGPITTLTVNPAITQGKDGKYYLIVKGDKPNETRFIRNQAMAVSDSPVGPFVIQEKPVIDYLDTEDMSVWYDAKRDYFYGVFHAHSFIGMVSSPDGVNWKKATEYVLTPKKLEMNDGDLLVPDRLERPFVYLEDDEPQVLSLAVKKGDEAYIAFVPVKQQKRPVPNKCQQAWQEAELGAVFHYDLHVFDGKKYGQGGNRIDPVTDYQVFNPKNLDTDQWIKAIKDAGFTFAILTATHETGFALYQSDVNPYCMKALKFQDGKGDLVRDFVNSCRKYGIKPGIYLGIRWNSFIGVHDFKVNGEGAFRENRQKWYNQMIEGMVKEICTNYGELFEIWFDGGADHPANGAPDVLPIVQQYQPNCLFYHNKQLAEARWGGSESGTVAYPCWSTFPYYSTGAGESAHQAIAKNNFQLLKEGDPNGAYWMPAMSDAPLRGYNGRHEWFWEPGDEAHIFPVENLMEMYYKSVGRNSTLIMGLTPGPDGVLPEPDVKRLKEWGAEIKRRFETPVAQTKGEGKKLVLKLSKAQPVNHVIIQEDIALGERVRRYKVEGLVKGKWTKLCDGQSIGHKRIQQFDPVECSKIRLTVEQFDELPSIKNFAVYEVD</sequence>
<dbReference type="Gene3D" id="3.20.20.80">
    <property type="entry name" value="Glycosidases"/>
    <property type="match status" value="1"/>
</dbReference>
<dbReference type="Gene3D" id="2.115.10.20">
    <property type="entry name" value="Glycosyl hydrolase domain, family 43"/>
    <property type="match status" value="1"/>
</dbReference>
<accession>A0A4R6GL83</accession>
<dbReference type="CDD" id="cd08994">
    <property type="entry name" value="GH43_62_32_68_117_130-like"/>
    <property type="match status" value="1"/>
</dbReference>
<evidence type="ECO:0000256" key="3">
    <source>
        <dbReference type="ARBA" id="ARBA00022729"/>
    </source>
</evidence>
<evidence type="ECO:0000256" key="5">
    <source>
        <dbReference type="ARBA" id="ARBA00023295"/>
    </source>
</evidence>
<evidence type="ECO:0000259" key="6">
    <source>
        <dbReference type="Pfam" id="PF01120"/>
    </source>
</evidence>
<dbReference type="GO" id="GO:0016139">
    <property type="term" value="P:glycoside catabolic process"/>
    <property type="evidence" value="ECO:0007669"/>
    <property type="project" value="TreeGrafter"/>
</dbReference>
<dbReference type="InterPro" id="IPR023296">
    <property type="entry name" value="Glyco_hydro_beta-prop_sf"/>
</dbReference>
<dbReference type="PANTHER" id="PTHR10030">
    <property type="entry name" value="ALPHA-L-FUCOSIDASE"/>
    <property type="match status" value="1"/>
</dbReference>
<reference evidence="7 8" key="1">
    <citation type="submission" date="2019-03" db="EMBL/GenBank/DDBJ databases">
        <title>Freshwater and sediment microbial communities from various areas in North America, analyzing microbe dynamics in response to fracking.</title>
        <authorList>
            <person name="Lamendella R."/>
        </authorList>
    </citation>
    <scope>NUCLEOTIDE SEQUENCE [LARGE SCALE GENOMIC DNA]</scope>
    <source>
        <strain evidence="7 8">114D</strain>
    </source>
</reference>
<protein>
    <recommendedName>
        <fullName evidence="2">alpha-L-fucosidase</fullName>
        <ecNumber evidence="2">3.2.1.51</ecNumber>
    </recommendedName>
</protein>
<dbReference type="SUPFAM" id="SSF75005">
    <property type="entry name" value="Arabinanase/levansucrase/invertase"/>
    <property type="match status" value="2"/>
</dbReference>
<dbReference type="Gene3D" id="2.60.120.260">
    <property type="entry name" value="Galactose-binding domain-like"/>
    <property type="match status" value="1"/>
</dbReference>
<dbReference type="EMBL" id="SNWI01000013">
    <property type="protein sequence ID" value="TDN95909.1"/>
    <property type="molecule type" value="Genomic_DNA"/>
</dbReference>